<dbReference type="EMBL" id="SJKB01000015">
    <property type="protein sequence ID" value="TCC55302.1"/>
    <property type="molecule type" value="Genomic_DNA"/>
</dbReference>
<dbReference type="InterPro" id="IPR002938">
    <property type="entry name" value="FAD-bd"/>
</dbReference>
<proteinExistence type="predicted"/>
<name>A0A4V2M9G3_9ACTN</name>
<keyword evidence="3" id="KW-1185">Reference proteome</keyword>
<dbReference type="RefSeq" id="WP_131364020.1">
    <property type="nucleotide sequence ID" value="NZ_SJKB01000015.1"/>
</dbReference>
<dbReference type="InterPro" id="IPR050407">
    <property type="entry name" value="Geranylgeranyl_reductase"/>
</dbReference>
<dbReference type="OrthoDB" id="103324at2"/>
<dbReference type="Proteomes" id="UP000291144">
    <property type="component" value="Unassembled WGS sequence"/>
</dbReference>
<evidence type="ECO:0000259" key="1">
    <source>
        <dbReference type="Pfam" id="PF01494"/>
    </source>
</evidence>
<evidence type="ECO:0000313" key="3">
    <source>
        <dbReference type="Proteomes" id="UP000291144"/>
    </source>
</evidence>
<dbReference type="PRINTS" id="PR00420">
    <property type="entry name" value="RNGMNOXGNASE"/>
</dbReference>
<protein>
    <submittedName>
        <fullName evidence="2">NAD(P)/FAD-dependent oxidoreductase</fullName>
    </submittedName>
</protein>
<dbReference type="InterPro" id="IPR036188">
    <property type="entry name" value="FAD/NAD-bd_sf"/>
</dbReference>
<reference evidence="2 3" key="1">
    <citation type="submission" date="2019-02" db="EMBL/GenBank/DDBJ databases">
        <title>Kribbella capetownensis sp. nov. and Kribbella speibonae sp. nov., isolated from soil.</title>
        <authorList>
            <person name="Curtis S.M."/>
            <person name="Norton I."/>
            <person name="Everest G.J."/>
            <person name="Meyers P.R."/>
        </authorList>
    </citation>
    <scope>NUCLEOTIDE SEQUENCE [LARGE SCALE GENOMIC DNA]</scope>
    <source>
        <strain evidence="2 3">NRRL B-24813</strain>
    </source>
</reference>
<dbReference type="PANTHER" id="PTHR42685">
    <property type="entry name" value="GERANYLGERANYL DIPHOSPHATE REDUCTASE"/>
    <property type="match status" value="1"/>
</dbReference>
<dbReference type="SUPFAM" id="SSF51905">
    <property type="entry name" value="FAD/NAD(P)-binding domain"/>
    <property type="match status" value="1"/>
</dbReference>
<sequence length="395" mass="41271">MTATGSSTEWDSIVVGGRVAGASTALLLVRAGLRVLVVDRGRRGSDTVSTHALMRGGVLQLRRWGLLDRVVASGAPAVRRATFHYGAESLAVSLKPYAGVDALYAPRRTVLDAILVDAAEEAGARFRFGTAVEDLARDTTGRVVGAVLRDHGGATWTDHARLVVGADGRASAVAARVAAPTIAAGANAGAYAYGYWPAADLDGYHWYYGDALSAGVIPTNDGLACVFVGGPPDVLAKAAGDRGPAAAHHRLLERLDGGLADLTAAPPYGAVRFFRGMPARLRRPYGRGWALVGDAGCWVDPLSTHGITDALRDAELLAEAVVAGSGSEDDAGSGLTGYQTRRDCLALPMQPIVDRLASHEWDLGEARRLLRGLSSVMADEVEAIRGFDAAPSRIA</sequence>
<dbReference type="Gene3D" id="3.50.50.60">
    <property type="entry name" value="FAD/NAD(P)-binding domain"/>
    <property type="match status" value="1"/>
</dbReference>
<dbReference type="Pfam" id="PF01494">
    <property type="entry name" value="FAD_binding_3"/>
    <property type="match status" value="1"/>
</dbReference>
<accession>A0A4V2M9G3</accession>
<dbReference type="GO" id="GO:0071949">
    <property type="term" value="F:FAD binding"/>
    <property type="evidence" value="ECO:0007669"/>
    <property type="project" value="InterPro"/>
</dbReference>
<organism evidence="2 3">
    <name type="scientific">Kribbella pittospori</name>
    <dbReference type="NCBI Taxonomy" id="722689"/>
    <lineage>
        <taxon>Bacteria</taxon>
        <taxon>Bacillati</taxon>
        <taxon>Actinomycetota</taxon>
        <taxon>Actinomycetes</taxon>
        <taxon>Propionibacteriales</taxon>
        <taxon>Kribbellaceae</taxon>
        <taxon>Kribbella</taxon>
    </lineage>
</organism>
<comment type="caution">
    <text evidence="2">The sequence shown here is derived from an EMBL/GenBank/DDBJ whole genome shotgun (WGS) entry which is preliminary data.</text>
</comment>
<dbReference type="PANTHER" id="PTHR42685:SF21">
    <property type="entry name" value="DEHYDROGENASE (FLAVOPROTEIN)-LIKE PROTEIN"/>
    <property type="match status" value="1"/>
</dbReference>
<gene>
    <name evidence="2" type="ORF">E0H73_35825</name>
</gene>
<dbReference type="AlphaFoldDB" id="A0A4V2M9G3"/>
<evidence type="ECO:0000313" key="2">
    <source>
        <dbReference type="EMBL" id="TCC55302.1"/>
    </source>
</evidence>
<feature type="domain" description="FAD-binding" evidence="1">
    <location>
        <begin position="11"/>
        <end position="323"/>
    </location>
</feature>